<reference evidence="1 2" key="1">
    <citation type="submission" date="2018-06" db="EMBL/GenBank/DDBJ databases">
        <authorList>
            <consortium name="Pathogen Informatics"/>
            <person name="Doyle S."/>
        </authorList>
    </citation>
    <scope>NUCLEOTIDE SEQUENCE [LARGE SCALE GENOMIC DNA]</scope>
    <source>
        <strain evidence="1 2">NCTC11938</strain>
    </source>
</reference>
<dbReference type="GO" id="GO:0016787">
    <property type="term" value="F:hydrolase activity"/>
    <property type="evidence" value="ECO:0007669"/>
    <property type="project" value="UniProtKB-KW"/>
</dbReference>
<dbReference type="EC" id="3.4.-.-" evidence="1"/>
<name>A0A379GDV1_PROMI</name>
<evidence type="ECO:0000313" key="2">
    <source>
        <dbReference type="Proteomes" id="UP000254191"/>
    </source>
</evidence>
<proteinExistence type="predicted"/>
<dbReference type="InterPro" id="IPR012338">
    <property type="entry name" value="Beta-lactam/transpept-like"/>
</dbReference>
<gene>
    <name evidence="1" type="primary">mrcA_1</name>
    <name evidence="1" type="ORF">NCTC11938_03453</name>
</gene>
<dbReference type="EMBL" id="UGTS01000005">
    <property type="protein sequence ID" value="SUC39160.1"/>
    <property type="molecule type" value="Genomic_DNA"/>
</dbReference>
<accession>A0A379GDV1</accession>
<dbReference type="Proteomes" id="UP000254191">
    <property type="component" value="Unassembled WGS sequence"/>
</dbReference>
<dbReference type="AlphaFoldDB" id="A0A379GDV1"/>
<protein>
    <submittedName>
        <fullName evidence="1">Peptidoglycan synthetase</fullName>
        <ecNumber evidence="1">3.4.-.-</ecNumber>
    </submittedName>
</protein>
<sequence>MMPMPKGVVAVQIDRNTGKLAGDGPSMKEYFIEGTQPTEKAKVKWVHGSLRIMANLTSYFD</sequence>
<organism evidence="1 2">
    <name type="scientific">Proteus mirabilis</name>
    <dbReference type="NCBI Taxonomy" id="584"/>
    <lineage>
        <taxon>Bacteria</taxon>
        <taxon>Pseudomonadati</taxon>
        <taxon>Pseudomonadota</taxon>
        <taxon>Gammaproteobacteria</taxon>
        <taxon>Enterobacterales</taxon>
        <taxon>Morganellaceae</taxon>
        <taxon>Proteus</taxon>
    </lineage>
</organism>
<evidence type="ECO:0000313" key="1">
    <source>
        <dbReference type="EMBL" id="SUC39160.1"/>
    </source>
</evidence>
<keyword evidence="1" id="KW-0378">Hydrolase</keyword>
<dbReference type="Gene3D" id="3.40.710.10">
    <property type="entry name" value="DD-peptidase/beta-lactamase superfamily"/>
    <property type="match status" value="1"/>
</dbReference>